<comment type="function">
    <text evidence="1">May be involved in transcriptional regulation.</text>
</comment>
<dbReference type="FunFam" id="3.30.160.60:FF:000622">
    <property type="entry name" value="zinc finger protein 26 isoform X3"/>
    <property type="match status" value="1"/>
</dbReference>
<keyword evidence="15" id="KW-1185">Reference proteome</keyword>
<proteinExistence type="inferred from homology"/>
<dbReference type="Pfam" id="PF01352">
    <property type="entry name" value="KRAB"/>
    <property type="match status" value="1"/>
</dbReference>
<dbReference type="KEGG" id="cge:100764777"/>
<evidence type="ECO:0000256" key="1">
    <source>
        <dbReference type="ARBA" id="ARBA00003767"/>
    </source>
</evidence>
<dbReference type="GO" id="GO:0008270">
    <property type="term" value="F:zinc ion binding"/>
    <property type="evidence" value="ECO:0007669"/>
    <property type="project" value="UniProtKB-KW"/>
</dbReference>
<dbReference type="PROSITE" id="PS00028">
    <property type="entry name" value="ZINC_FINGER_C2H2_1"/>
    <property type="match status" value="14"/>
</dbReference>
<dbReference type="SMART" id="SM00349">
    <property type="entry name" value="KRAB"/>
    <property type="match status" value="1"/>
</dbReference>
<dbReference type="Gene3D" id="3.30.160.60">
    <property type="entry name" value="Classic Zinc Finger"/>
    <property type="match status" value="14"/>
</dbReference>
<dbReference type="InterPro" id="IPR050752">
    <property type="entry name" value="C2H2-ZF_domain"/>
</dbReference>
<dbReference type="CDD" id="cd07765">
    <property type="entry name" value="KRAB_A-box"/>
    <property type="match status" value="1"/>
</dbReference>
<feature type="domain" description="C2H2-type" evidence="13">
    <location>
        <begin position="791"/>
        <end position="818"/>
    </location>
</feature>
<dbReference type="GO" id="GO:0000981">
    <property type="term" value="F:DNA-binding transcription factor activity, RNA polymerase II-specific"/>
    <property type="evidence" value="ECO:0007669"/>
    <property type="project" value="TreeGrafter"/>
</dbReference>
<feature type="domain" description="C2H2-type" evidence="13">
    <location>
        <begin position="567"/>
        <end position="594"/>
    </location>
</feature>
<dbReference type="GeneID" id="100764777"/>
<comment type="similarity">
    <text evidence="3">Belongs to the krueppel C2H2-type zinc-finger protein family.</text>
</comment>
<dbReference type="FunFam" id="3.30.160.60:FF:000848">
    <property type="entry name" value="Zinc finger protein 35"/>
    <property type="match status" value="1"/>
</dbReference>
<feature type="domain" description="C2H2-type" evidence="13">
    <location>
        <begin position="623"/>
        <end position="650"/>
    </location>
</feature>
<dbReference type="PROSITE" id="PS50157">
    <property type="entry name" value="ZINC_FINGER_C2H2_2"/>
    <property type="match status" value="14"/>
</dbReference>
<evidence type="ECO:0000256" key="3">
    <source>
        <dbReference type="ARBA" id="ARBA00006991"/>
    </source>
</evidence>
<feature type="domain" description="C2H2-type" evidence="13">
    <location>
        <begin position="679"/>
        <end position="706"/>
    </location>
</feature>
<dbReference type="SUPFAM" id="SSF57667">
    <property type="entry name" value="beta-beta-alpha zinc fingers"/>
    <property type="match status" value="8"/>
</dbReference>
<dbReference type="FunFam" id="3.30.160.60:FF:000128">
    <property type="entry name" value="zinc finger protein 268 isoform X1"/>
    <property type="match status" value="1"/>
</dbReference>
<dbReference type="GO" id="GO:0005634">
    <property type="term" value="C:nucleus"/>
    <property type="evidence" value="ECO:0007669"/>
    <property type="project" value="UniProtKB-SubCell"/>
</dbReference>
<gene>
    <name evidence="16" type="primary">Znf182</name>
</gene>
<dbReference type="OrthoDB" id="9411774at2759"/>
<dbReference type="PANTHER" id="PTHR24384:SF242">
    <property type="entry name" value="ZINC FINGER PROTEIN 628"/>
    <property type="match status" value="1"/>
</dbReference>
<evidence type="ECO:0000256" key="8">
    <source>
        <dbReference type="ARBA" id="ARBA00023015"/>
    </source>
</evidence>
<accession>A0A9J7K267</accession>
<name>A0A9J7K267_CRIGR</name>
<dbReference type="CTD" id="7569"/>
<keyword evidence="5" id="KW-0677">Repeat</keyword>
<evidence type="ECO:0000256" key="4">
    <source>
        <dbReference type="ARBA" id="ARBA00022723"/>
    </source>
</evidence>
<feature type="domain" description="C2H2-type" evidence="13">
    <location>
        <begin position="539"/>
        <end position="566"/>
    </location>
</feature>
<dbReference type="Pfam" id="PF00096">
    <property type="entry name" value="zf-C2H2"/>
    <property type="match status" value="14"/>
</dbReference>
<dbReference type="PANTHER" id="PTHR24384">
    <property type="entry name" value="FINGER PUTATIVE TRANSCRIPTION FACTOR FAMILY-RELATED"/>
    <property type="match status" value="1"/>
</dbReference>
<feature type="domain" description="KRAB" evidence="14">
    <location>
        <begin position="207"/>
        <end position="292"/>
    </location>
</feature>
<evidence type="ECO:0000259" key="13">
    <source>
        <dbReference type="PROSITE" id="PS50157"/>
    </source>
</evidence>
<protein>
    <submittedName>
        <fullName evidence="16">Zinc finger protein 182 isoform X1</fullName>
    </submittedName>
</protein>
<dbReference type="FunFam" id="3.30.160.60:FF:000555">
    <property type="entry name" value="Zinc finger protein 1 homolog"/>
    <property type="match status" value="1"/>
</dbReference>
<dbReference type="AlphaFoldDB" id="A0A9J7K267"/>
<reference evidence="16" key="3">
    <citation type="submission" date="2025-08" db="UniProtKB">
        <authorList>
            <consortium name="RefSeq"/>
        </authorList>
    </citation>
    <scope>IDENTIFICATION</scope>
    <source>
        <strain evidence="16">17A/GY</strain>
        <tissue evidence="16">Liver</tissue>
    </source>
</reference>
<feature type="domain" description="C2H2-type" evidence="13">
    <location>
        <begin position="511"/>
        <end position="538"/>
    </location>
</feature>
<sequence length="826" mass="94129">MVCSTSRRKSAQCSPLFRLAPTSPSASVTLVGVAGKGVGLNLKTSLRRLSPTEVNFHVSVFPRKSGNGQTPVWHLGPWMVLPTFRVVLSSSVNPLWNCLHGCAQRCDLGPKWRLWLLASPNQLSNIAKSTEGHPTSEHHEGQLVKVRPSCRRPQHFGDASAMGGPARTAAAVEWSHPEPKIPTVHASGGGDKEVTQALREAQKIELVTFEDVAVDFTQEEWQYLNPPQRTLYRDVMLETYSNLVSVGSEDQGGIYHLSSLEQQVTKPDLIIKLEVEEPEPDGEISVWNFSEFCQVNEQFERQCQDSQDKYLLMQVGFPDDKVITKNDQNYTEFGNTFHLSTSLIVPMQRSHKFELFGNNMVDNVSLFNGCSPENKYDTGCAKLFFHTEYEKPNFIVKPYGYKEYEKSLRRKKGLSLHQRIKNGEKPFECTACQKTFSKKSHLIVHWRTHTGEKPFECTECGKAFSQKSQLIIHLRTHTGERPFACPECGKAFREKSTVIIHYRTHTGEKPYECNECGKAFTQKSNLIVHQKTHTGEKTYECTKCGESFPQKLDLIIHHSTHTGKKPHECNECKKTFSDKSTLIIHQRTHTGEKPHKCTECGKSFNEKSTLIVHQRTHTGEKPYECDICGKTFTQKSNLGVHQRTHSGEKPFECNECEKAFSQKSYLMLHQRGHTGEKPYECNECEKAFSQKSYLIIHQRTHTEEKPYKCNECGKAFREKSKLIIHQRIHTGEKPYECLVCWKAFSQKSQLIIHQRTHTGEKPYECTECGKAFREKSTFTVHQRTHTGEKPYKCAECGKAFTQKSNLIVHQRTHAGKKAHGRGQTHK</sequence>
<dbReference type="FunFam" id="3.30.160.60:FF:000953">
    <property type="entry name" value="Zinc finger protein 691"/>
    <property type="match status" value="1"/>
</dbReference>
<keyword evidence="11" id="KW-0539">Nucleus</keyword>
<comment type="subcellular location">
    <subcellularLocation>
        <location evidence="2">Nucleus</location>
    </subcellularLocation>
</comment>
<dbReference type="FunFam" id="3.30.160.60:FF:000824">
    <property type="entry name" value="Zinc finger protein 184"/>
    <property type="match status" value="1"/>
</dbReference>
<dbReference type="FunFam" id="3.30.160.60:FF:002343">
    <property type="entry name" value="Zinc finger protein 33A"/>
    <property type="match status" value="4"/>
</dbReference>
<keyword evidence="8" id="KW-0805">Transcription regulation</keyword>
<dbReference type="Proteomes" id="UP001108280">
    <property type="component" value="Chromosome X"/>
</dbReference>
<dbReference type="PROSITE" id="PS50805">
    <property type="entry name" value="KRAB"/>
    <property type="match status" value="1"/>
</dbReference>
<evidence type="ECO:0000256" key="7">
    <source>
        <dbReference type="ARBA" id="ARBA00022833"/>
    </source>
</evidence>
<dbReference type="FunFam" id="3.30.160.60:FF:000012">
    <property type="entry name" value="RB-associated KRAB zinc finger protein-like"/>
    <property type="match status" value="1"/>
</dbReference>
<keyword evidence="4" id="KW-0479">Metal-binding</keyword>
<dbReference type="InterPro" id="IPR001909">
    <property type="entry name" value="KRAB"/>
</dbReference>
<feature type="domain" description="C2H2-type" evidence="13">
    <location>
        <begin position="483"/>
        <end position="510"/>
    </location>
</feature>
<reference evidence="15" key="1">
    <citation type="journal article" date="2018" name="Biotechnol. Bioeng.">
        <title>A reference genome of the Chinese hamster based on a hybrid assembly strategy.</title>
        <authorList>
            <person name="Rupp O."/>
            <person name="MacDonald M.L."/>
            <person name="Li S."/>
            <person name="Dhiman H."/>
            <person name="Polson S."/>
            <person name="Griep S."/>
            <person name="Heffner K."/>
            <person name="Hernandez I."/>
            <person name="Brinkrolf K."/>
            <person name="Jadhav V."/>
            <person name="Samoudi M."/>
            <person name="Hao H."/>
            <person name="Kingham B."/>
            <person name="Goesmann A."/>
            <person name="Betenbaugh M.J."/>
            <person name="Lewis N.E."/>
            <person name="Borth N."/>
            <person name="Lee K.H."/>
        </authorList>
    </citation>
    <scope>NUCLEOTIDE SEQUENCE [LARGE SCALE GENOMIC DNA]</scope>
    <source>
        <strain evidence="15">17A/GY</strain>
    </source>
</reference>
<dbReference type="SMART" id="SM00355">
    <property type="entry name" value="ZnF_C2H2"/>
    <property type="match status" value="14"/>
</dbReference>
<feature type="domain" description="C2H2-type" evidence="13">
    <location>
        <begin position="735"/>
        <end position="762"/>
    </location>
</feature>
<feature type="domain" description="C2H2-type" evidence="13">
    <location>
        <begin position="595"/>
        <end position="622"/>
    </location>
</feature>
<evidence type="ECO:0000256" key="5">
    <source>
        <dbReference type="ARBA" id="ARBA00022737"/>
    </source>
</evidence>
<dbReference type="FunFam" id="3.30.160.60:FF:001073">
    <property type="entry name" value="zinc finger protein 182"/>
    <property type="match status" value="1"/>
</dbReference>
<evidence type="ECO:0000259" key="14">
    <source>
        <dbReference type="PROSITE" id="PS50805"/>
    </source>
</evidence>
<organism evidence="15 16">
    <name type="scientific">Cricetulus griseus</name>
    <name type="common">Chinese hamster</name>
    <name type="synonym">Cricetulus barabensis griseus</name>
    <dbReference type="NCBI Taxonomy" id="10029"/>
    <lineage>
        <taxon>Eukaryota</taxon>
        <taxon>Metazoa</taxon>
        <taxon>Chordata</taxon>
        <taxon>Craniata</taxon>
        <taxon>Vertebrata</taxon>
        <taxon>Euteleostomi</taxon>
        <taxon>Mammalia</taxon>
        <taxon>Eutheria</taxon>
        <taxon>Euarchontoglires</taxon>
        <taxon>Glires</taxon>
        <taxon>Rodentia</taxon>
        <taxon>Myomorpha</taxon>
        <taxon>Muroidea</taxon>
        <taxon>Cricetidae</taxon>
        <taxon>Cricetinae</taxon>
        <taxon>Cricetulus</taxon>
    </lineage>
</organism>
<dbReference type="InterPro" id="IPR036051">
    <property type="entry name" value="KRAB_dom_sf"/>
</dbReference>
<evidence type="ECO:0000256" key="11">
    <source>
        <dbReference type="ARBA" id="ARBA00023242"/>
    </source>
</evidence>
<evidence type="ECO:0000256" key="9">
    <source>
        <dbReference type="ARBA" id="ARBA00023125"/>
    </source>
</evidence>
<dbReference type="Gene3D" id="6.10.140.140">
    <property type="match status" value="1"/>
</dbReference>
<dbReference type="FunFam" id="3.30.160.60:FF:000003">
    <property type="entry name" value="Zinc finger protein 3 homolog"/>
    <property type="match status" value="1"/>
</dbReference>
<dbReference type="InterPro" id="IPR013087">
    <property type="entry name" value="Znf_C2H2_type"/>
</dbReference>
<feature type="domain" description="C2H2-type" evidence="13">
    <location>
        <begin position="707"/>
        <end position="734"/>
    </location>
</feature>
<evidence type="ECO:0000313" key="15">
    <source>
        <dbReference type="Proteomes" id="UP001108280"/>
    </source>
</evidence>
<keyword evidence="6 12" id="KW-0863">Zinc-finger</keyword>
<keyword evidence="9" id="KW-0238">DNA-binding</keyword>
<feature type="domain" description="C2H2-type" evidence="13">
    <location>
        <begin position="455"/>
        <end position="482"/>
    </location>
</feature>
<evidence type="ECO:0000256" key="10">
    <source>
        <dbReference type="ARBA" id="ARBA00023163"/>
    </source>
</evidence>
<evidence type="ECO:0000256" key="2">
    <source>
        <dbReference type="ARBA" id="ARBA00004123"/>
    </source>
</evidence>
<feature type="domain" description="C2H2-type" evidence="13">
    <location>
        <begin position="763"/>
        <end position="790"/>
    </location>
</feature>
<reference evidence="15" key="2">
    <citation type="journal article" date="2020" name="Biotechnol. Bioeng.">
        <title>Chromosome-scale scaffolds for the Chinese hamster reference genome assembly to facilitate the study of the CHO epigenome.</title>
        <authorList>
            <person name="Hilliard W."/>
            <person name="MacDonald M."/>
            <person name="Lee K.H."/>
        </authorList>
    </citation>
    <scope>NUCLEOTIDE SEQUENCE [LARGE SCALE GENOMIC DNA]</scope>
    <source>
        <strain evidence="15">17A/GY</strain>
    </source>
</reference>
<dbReference type="SUPFAM" id="SSF109640">
    <property type="entry name" value="KRAB domain (Kruppel-associated box)"/>
    <property type="match status" value="1"/>
</dbReference>
<evidence type="ECO:0000313" key="16">
    <source>
        <dbReference type="RefSeq" id="XP_027288121.1"/>
    </source>
</evidence>
<dbReference type="GO" id="GO:0000978">
    <property type="term" value="F:RNA polymerase II cis-regulatory region sequence-specific DNA binding"/>
    <property type="evidence" value="ECO:0007669"/>
    <property type="project" value="TreeGrafter"/>
</dbReference>
<dbReference type="FunFam" id="3.30.160.60:FF:000029">
    <property type="entry name" value="GLI family zinc finger 4"/>
    <property type="match status" value="1"/>
</dbReference>
<feature type="domain" description="C2H2-type" evidence="13">
    <location>
        <begin position="651"/>
        <end position="678"/>
    </location>
</feature>
<evidence type="ECO:0000256" key="6">
    <source>
        <dbReference type="ARBA" id="ARBA00022771"/>
    </source>
</evidence>
<evidence type="ECO:0000256" key="12">
    <source>
        <dbReference type="PROSITE-ProRule" id="PRU00042"/>
    </source>
</evidence>
<dbReference type="RefSeq" id="XP_027288121.1">
    <property type="nucleotide sequence ID" value="XM_027432320.2"/>
</dbReference>
<dbReference type="RefSeq" id="XP_007646738.2">
    <property type="nucleotide sequence ID" value="XM_007648548.4"/>
</dbReference>
<keyword evidence="7" id="KW-0862">Zinc</keyword>
<feature type="domain" description="C2H2-type" evidence="13">
    <location>
        <begin position="427"/>
        <end position="454"/>
    </location>
</feature>
<keyword evidence="10" id="KW-0804">Transcription</keyword>
<dbReference type="InterPro" id="IPR036236">
    <property type="entry name" value="Znf_C2H2_sf"/>
</dbReference>